<dbReference type="EMBL" id="AGNL01015006">
    <property type="protein sequence ID" value="EJK66390.1"/>
    <property type="molecule type" value="Genomic_DNA"/>
</dbReference>
<gene>
    <name evidence="2" type="ORF">THAOC_12697</name>
</gene>
<reference evidence="2 3" key="1">
    <citation type="journal article" date="2012" name="Genome Biol.">
        <title>Genome and low-iron response of an oceanic diatom adapted to chronic iron limitation.</title>
        <authorList>
            <person name="Lommer M."/>
            <person name="Specht M."/>
            <person name="Roy A.S."/>
            <person name="Kraemer L."/>
            <person name="Andreson R."/>
            <person name="Gutowska M.A."/>
            <person name="Wolf J."/>
            <person name="Bergner S.V."/>
            <person name="Schilhabel M.B."/>
            <person name="Klostermeier U.C."/>
            <person name="Beiko R.G."/>
            <person name="Rosenstiel P."/>
            <person name="Hippler M."/>
            <person name="Laroche J."/>
        </authorList>
    </citation>
    <scope>NUCLEOTIDE SEQUENCE [LARGE SCALE GENOMIC DNA]</scope>
    <source>
        <strain evidence="2 3">CCMP1005</strain>
    </source>
</reference>
<name>K0SM22_THAOC</name>
<keyword evidence="3" id="KW-1185">Reference proteome</keyword>
<feature type="region of interest" description="Disordered" evidence="1">
    <location>
        <begin position="77"/>
        <end position="97"/>
    </location>
</feature>
<comment type="caution">
    <text evidence="2">The sequence shown here is derived from an EMBL/GenBank/DDBJ whole genome shotgun (WGS) entry which is preliminary data.</text>
</comment>
<sequence>MDYRRLDNHEELVRQRQTARSDSHHRLSSPNQITEHVFRQPIRNESRGFLSPNQITDESNSEPSIFTLSSSLSHISHLESHLGSQESSPSDVGASPRDGAWVIPFDADACVESGVGSAVGDQQRRNNALREICTTSSFRPVVPGANRGSSVVRPTPVRGSLSAKSPPLERARETGKENVDPLALCRVFGSLALVDGSSPCR</sequence>
<feature type="compositionally biased region" description="Polar residues" evidence="1">
    <location>
        <begin position="51"/>
        <end position="63"/>
    </location>
</feature>
<organism evidence="2 3">
    <name type="scientific">Thalassiosira oceanica</name>
    <name type="common">Marine diatom</name>
    <dbReference type="NCBI Taxonomy" id="159749"/>
    <lineage>
        <taxon>Eukaryota</taxon>
        <taxon>Sar</taxon>
        <taxon>Stramenopiles</taxon>
        <taxon>Ochrophyta</taxon>
        <taxon>Bacillariophyta</taxon>
        <taxon>Coscinodiscophyceae</taxon>
        <taxon>Thalassiosirophycidae</taxon>
        <taxon>Thalassiosirales</taxon>
        <taxon>Thalassiosiraceae</taxon>
        <taxon>Thalassiosira</taxon>
    </lineage>
</organism>
<protein>
    <submittedName>
        <fullName evidence="2">Uncharacterized protein</fullName>
    </submittedName>
</protein>
<proteinExistence type="predicted"/>
<evidence type="ECO:0000313" key="2">
    <source>
        <dbReference type="EMBL" id="EJK66390.1"/>
    </source>
</evidence>
<feature type="compositionally biased region" description="Basic and acidic residues" evidence="1">
    <location>
        <begin position="36"/>
        <end position="46"/>
    </location>
</feature>
<feature type="region of interest" description="Disordered" evidence="1">
    <location>
        <begin position="1"/>
        <end position="63"/>
    </location>
</feature>
<dbReference type="Proteomes" id="UP000266841">
    <property type="component" value="Unassembled WGS sequence"/>
</dbReference>
<feature type="compositionally biased region" description="Basic and acidic residues" evidence="1">
    <location>
        <begin position="167"/>
        <end position="176"/>
    </location>
</feature>
<feature type="region of interest" description="Disordered" evidence="1">
    <location>
        <begin position="144"/>
        <end position="176"/>
    </location>
</feature>
<dbReference type="AlphaFoldDB" id="K0SM22"/>
<evidence type="ECO:0000256" key="1">
    <source>
        <dbReference type="SAM" id="MobiDB-lite"/>
    </source>
</evidence>
<evidence type="ECO:0000313" key="3">
    <source>
        <dbReference type="Proteomes" id="UP000266841"/>
    </source>
</evidence>
<accession>K0SM22</accession>
<feature type="compositionally biased region" description="Basic and acidic residues" evidence="1">
    <location>
        <begin position="1"/>
        <end position="25"/>
    </location>
</feature>